<keyword evidence="1" id="KW-0479">Metal-binding</keyword>
<evidence type="ECO:0000256" key="3">
    <source>
        <dbReference type="PROSITE-ProRule" id="PRU00679"/>
    </source>
</evidence>
<dbReference type="RefSeq" id="WP_224123725.1">
    <property type="nucleotide sequence ID" value="NZ_JAIQZJ010000008.1"/>
</dbReference>
<dbReference type="PROSITE" id="PS51347">
    <property type="entry name" value="PHOSPHOTRIESTERASE_2"/>
    <property type="match status" value="1"/>
</dbReference>
<accession>A0ABS7UEW2</accession>
<name>A0ABS7UEW2_9ACTN</name>
<dbReference type="EMBL" id="JAIQZJ010000008">
    <property type="protein sequence ID" value="MBZ5739355.1"/>
    <property type="molecule type" value="Genomic_DNA"/>
</dbReference>
<dbReference type="Pfam" id="PF02126">
    <property type="entry name" value="PTE"/>
    <property type="match status" value="1"/>
</dbReference>
<evidence type="ECO:0000256" key="2">
    <source>
        <dbReference type="ARBA" id="ARBA00022801"/>
    </source>
</evidence>
<protein>
    <recommendedName>
        <fullName evidence="6">Phosphotriesterase</fullName>
    </recommendedName>
</protein>
<evidence type="ECO:0008006" key="6">
    <source>
        <dbReference type="Google" id="ProtNLM"/>
    </source>
</evidence>
<dbReference type="PANTHER" id="PTHR10819:SF3">
    <property type="entry name" value="PHOSPHOTRIESTERASE-RELATED PROTEIN"/>
    <property type="match status" value="1"/>
</dbReference>
<dbReference type="Gene3D" id="3.20.20.140">
    <property type="entry name" value="Metal-dependent hydrolases"/>
    <property type="match status" value="1"/>
</dbReference>
<dbReference type="InterPro" id="IPR001559">
    <property type="entry name" value="Phosphotriesterase"/>
</dbReference>
<reference evidence="4 5" key="1">
    <citation type="submission" date="2021-09" db="EMBL/GenBank/DDBJ databases">
        <title>Whole genome sequence of Nocardioides sp. GBK3QG-3.</title>
        <authorList>
            <person name="Tuo L."/>
        </authorList>
    </citation>
    <scope>NUCLEOTIDE SEQUENCE [LARGE SCALE GENOMIC DNA]</scope>
    <source>
        <strain evidence="4 5">GBK3QG-3</strain>
    </source>
</reference>
<comment type="caution">
    <text evidence="3">Lacks conserved residue(s) required for the propagation of feature annotation.</text>
</comment>
<dbReference type="InterPro" id="IPR032466">
    <property type="entry name" value="Metal_Hydrolase"/>
</dbReference>
<dbReference type="PANTHER" id="PTHR10819">
    <property type="entry name" value="PHOSPHOTRIESTERASE-RELATED"/>
    <property type="match status" value="1"/>
</dbReference>
<gene>
    <name evidence="4" type="ORF">K8U61_14365</name>
</gene>
<keyword evidence="5" id="KW-1185">Reference proteome</keyword>
<evidence type="ECO:0000256" key="1">
    <source>
        <dbReference type="ARBA" id="ARBA00022723"/>
    </source>
</evidence>
<sequence length="342" mass="36704">MIETVLGPIPAARLGRVSTNEHVLADSTVLLRPTREGGRLEGPVRPEILGDLRWSWLSLADNLTLDSTDDAADELRLAVDAGLGTVVEATSHGMGPRHADLPAVSRRSGMTIVAAYGSYIDKTLPAWWRKRSEAALEDEFRAALETAIPGTDFRAGLLGLLGTSAEITPAELRTLHAAGRAAAATGSSVSIRLDAAARRGPEVADILTATGLAPERILFCNIDKVRELAYVTEIVDRGAVVEFAFGSENHFGDDARDANDDDRIRFLLDLLAARPDCPITLSCSVWTKGQLTRHGGMGYAHVLRRVVPALARAGVAAERLDDMLVGRPARLLDRPAAQELRA</sequence>
<proteinExistence type="inferred from homology"/>
<organism evidence="4 5">
    <name type="scientific">Nocardioides mangrovi</name>
    <dbReference type="NCBI Taxonomy" id="2874580"/>
    <lineage>
        <taxon>Bacteria</taxon>
        <taxon>Bacillati</taxon>
        <taxon>Actinomycetota</taxon>
        <taxon>Actinomycetes</taxon>
        <taxon>Propionibacteriales</taxon>
        <taxon>Nocardioidaceae</taxon>
        <taxon>Nocardioides</taxon>
    </lineage>
</organism>
<keyword evidence="2" id="KW-0378">Hydrolase</keyword>
<evidence type="ECO:0000313" key="4">
    <source>
        <dbReference type="EMBL" id="MBZ5739355.1"/>
    </source>
</evidence>
<evidence type="ECO:0000313" key="5">
    <source>
        <dbReference type="Proteomes" id="UP000780875"/>
    </source>
</evidence>
<dbReference type="Proteomes" id="UP000780875">
    <property type="component" value="Unassembled WGS sequence"/>
</dbReference>
<comment type="similarity">
    <text evidence="3">Belongs to the metallo-dependent hydrolases superfamily. Phosphotriesterase family.</text>
</comment>
<dbReference type="SUPFAM" id="SSF51556">
    <property type="entry name" value="Metallo-dependent hydrolases"/>
    <property type="match status" value="1"/>
</dbReference>
<comment type="caution">
    <text evidence="4">The sequence shown here is derived from an EMBL/GenBank/DDBJ whole genome shotgun (WGS) entry which is preliminary data.</text>
</comment>